<organism evidence="2 3">
    <name type="scientific">Actinocrinis puniceicyclus</name>
    <dbReference type="NCBI Taxonomy" id="977794"/>
    <lineage>
        <taxon>Bacteria</taxon>
        <taxon>Bacillati</taxon>
        <taxon>Actinomycetota</taxon>
        <taxon>Actinomycetes</taxon>
        <taxon>Catenulisporales</taxon>
        <taxon>Actinospicaceae</taxon>
        <taxon>Actinocrinis</taxon>
    </lineage>
</organism>
<proteinExistence type="predicted"/>
<dbReference type="AlphaFoldDB" id="A0A8J8BA64"/>
<gene>
    <name evidence="2" type="ORF">KGA66_06130</name>
</gene>
<accession>A0A8J8BA64</accession>
<comment type="caution">
    <text evidence="2">The sequence shown here is derived from an EMBL/GenBank/DDBJ whole genome shotgun (WGS) entry which is preliminary data.</text>
</comment>
<protein>
    <submittedName>
        <fullName evidence="2">Uncharacterized protein</fullName>
    </submittedName>
</protein>
<reference evidence="2" key="1">
    <citation type="submission" date="2021-04" db="EMBL/GenBank/DDBJ databases">
        <title>Genome based classification of Actinospica acidithermotolerans sp. nov., an actinobacterium isolated from an Indonesian hot spring.</title>
        <authorList>
            <person name="Kusuma A.B."/>
            <person name="Putra K.E."/>
            <person name="Nafisah S."/>
            <person name="Loh J."/>
            <person name="Nouioui I."/>
            <person name="Goodfellow M."/>
        </authorList>
    </citation>
    <scope>NUCLEOTIDE SEQUENCE</scope>
    <source>
        <strain evidence="2">DSM 45618</strain>
    </source>
</reference>
<feature type="compositionally biased region" description="Low complexity" evidence="1">
    <location>
        <begin position="361"/>
        <end position="379"/>
    </location>
</feature>
<dbReference type="RefSeq" id="WP_211465477.1">
    <property type="nucleotide sequence ID" value="NZ_JAGSXH010000013.1"/>
</dbReference>
<dbReference type="EMBL" id="JAGSXH010000013">
    <property type="protein sequence ID" value="MBS2962617.1"/>
    <property type="molecule type" value="Genomic_DNA"/>
</dbReference>
<name>A0A8J8BA64_9ACTN</name>
<evidence type="ECO:0000313" key="2">
    <source>
        <dbReference type="EMBL" id="MBS2962617.1"/>
    </source>
</evidence>
<evidence type="ECO:0000313" key="3">
    <source>
        <dbReference type="Proteomes" id="UP000677913"/>
    </source>
</evidence>
<dbReference type="Proteomes" id="UP000677913">
    <property type="component" value="Unassembled WGS sequence"/>
</dbReference>
<feature type="region of interest" description="Disordered" evidence="1">
    <location>
        <begin position="361"/>
        <end position="388"/>
    </location>
</feature>
<keyword evidence="3" id="KW-1185">Reference proteome</keyword>
<evidence type="ECO:0000256" key="1">
    <source>
        <dbReference type="SAM" id="MobiDB-lite"/>
    </source>
</evidence>
<sequence>MTLNLIEAAAVNRVIEHLAGAFPGAVHTGRSLPDRAQAVLALATLADAAYRRLSAGYSGENALQALEARWPGALREIWMLEMHGGEPEPWAGDLPARQHALREGAWDPGTDLAWRTGRTDAAGSAKILYANGVPTLCTLWPAVIRGLDQAAEGTEGSSGARLDSAGERGAACWPPVGGHGLGAPDESVAACKACGCTEDEPCEGGCARVTGSSLEIDLCTACAWTIARDAIASGLYQLESTVGDTLVEARGGLIPQPMLTEQEIEELQPLIEAVDAAAGDPATLDALARTTAAAQRLAGRRRVFDLEWSVRAGGLLGPVTSEAEARSYVADQRKLYPGDIDENTVQCRLVGAWFDADLLETPHTGPATAPAASPAATPADEQPPTPSQLTWDLAQQWTRGRGATGLAPHVIRLYDDTGLLDPDKVSQHVQIAHPAECRALPPGARCWFDGWDRQGRAIWLLENGIYRIHLEDVVDGGDEDGPNIVEHCVCERYDESTRTWNDYQEPDGAPAAATEPQQ</sequence>